<dbReference type="EMBL" id="JACEIP010000032">
    <property type="protein sequence ID" value="MBA4544235.1"/>
    <property type="molecule type" value="Genomic_DNA"/>
</dbReference>
<gene>
    <name evidence="1" type="ORF">H1164_15370</name>
</gene>
<sequence length="78" mass="8339">MPNFFSFGFLSSNNIASSGSIGVGQNIIQNRNAMKNNSAARSVGIGFNNVPVIIYQNLDMDNIDQLATDFQNLGGGQL</sequence>
<evidence type="ECO:0000313" key="2">
    <source>
        <dbReference type="Proteomes" id="UP000530514"/>
    </source>
</evidence>
<keyword evidence="2" id="KW-1185">Reference proteome</keyword>
<reference evidence="1 2" key="1">
    <citation type="submission" date="2020-07" db="EMBL/GenBank/DDBJ databases">
        <authorList>
            <person name="Feng H."/>
        </authorList>
    </citation>
    <scope>NUCLEOTIDE SEQUENCE [LARGE SCALE GENOMIC DNA]</scope>
    <source>
        <strain evidence="2">s-11</strain>
    </source>
</reference>
<dbReference type="AlphaFoldDB" id="A0A7W1XCN6"/>
<proteinExistence type="predicted"/>
<dbReference type="RefSeq" id="WP_081943892.1">
    <property type="nucleotide sequence ID" value="NZ_JACEIP010000032.1"/>
</dbReference>
<dbReference type="OrthoDB" id="2990648at2"/>
<dbReference type="Proteomes" id="UP000530514">
    <property type="component" value="Unassembled WGS sequence"/>
</dbReference>
<comment type="caution">
    <text evidence="1">The sequence shown here is derived from an EMBL/GenBank/DDBJ whole genome shotgun (WGS) entry which is preliminary data.</text>
</comment>
<evidence type="ECO:0000313" key="1">
    <source>
        <dbReference type="EMBL" id="MBA4544235.1"/>
    </source>
</evidence>
<name>A0A7W1XCN6_9BACL</name>
<accession>A0A7W1XCN6</accession>
<organism evidence="1 2">
    <name type="scientific">Thermoactinomyces daqus</name>
    <dbReference type="NCBI Taxonomy" id="1329516"/>
    <lineage>
        <taxon>Bacteria</taxon>
        <taxon>Bacillati</taxon>
        <taxon>Bacillota</taxon>
        <taxon>Bacilli</taxon>
        <taxon>Bacillales</taxon>
        <taxon>Thermoactinomycetaceae</taxon>
        <taxon>Thermoactinomyces</taxon>
    </lineage>
</organism>
<protein>
    <submittedName>
        <fullName evidence="1">Uncharacterized protein</fullName>
    </submittedName>
</protein>